<dbReference type="AlphaFoldDB" id="A0A6N8HUB6"/>
<dbReference type="OrthoDB" id="366288at2"/>
<proteinExistence type="predicted"/>
<reference evidence="1 2" key="1">
    <citation type="submission" date="2019-09" db="EMBL/GenBank/DDBJ databases">
        <title>Genome sequence of Clostridium sp. EA1.</title>
        <authorList>
            <person name="Poehlein A."/>
            <person name="Bengelsdorf F.R."/>
            <person name="Daniel R."/>
        </authorList>
    </citation>
    <scope>NUCLEOTIDE SEQUENCE [LARGE SCALE GENOMIC DNA]</scope>
    <source>
        <strain evidence="1 2">EA1</strain>
    </source>
</reference>
<dbReference type="Proteomes" id="UP000469440">
    <property type="component" value="Unassembled WGS sequence"/>
</dbReference>
<dbReference type="RefSeq" id="WP_156989438.1">
    <property type="nucleotide sequence ID" value="NZ_VWXL01000002.1"/>
</dbReference>
<sequence length="931" mass="104149">MKEKGEMPLIVSESREELLAEVKKSAGDSGITFSDPKGLANTLFTLYSYFWSETAERLNRTPEKHRIAFLNCLQAAHFPAQVANTFVVFQVVKGYGCPVKIPEGTVLTAVPEDGGESVGFRTKWNFWVVPSSIRDILWADCAADTACRVYSDVRDPSPEAFEPWCGAKPDGRHRFDMAFRNVLGGEGENLDVALSMNVRLRDPPLPAGALADPVRFRWSLTDWSPEPDGALGKSVRVIPKENGGLILSADGFRSKEPLACLSLELLDGAARDLSFEQIEICAEKSGLSPDAVVMGDCELDGNRFYPFRPILHPFEECGVFCGEALSKHGAEITLSFRLSVETTEEHPQRREETVNYKWIMRKPLPKPKEEIQEAFASSVKWEYWNGKSFRAVSGKCGPADDFSKDGELRLVFDCPDDISLGEYGGRKGYFLRLSCGECRELYRLPRRVHTPCIQNARFSYRFLSPLRPERFRTVNFGDRAELPADFPVRPFSAPPCRSKSLFLGLDWLSGNLRVQMCAALDEPQEADEKLTMEILGETGWVKMAVDDETGGLRRSGLISFLTPPSVQKRSLFGAERYWIRMTPPANSEGLKIKGFYLNAQRVENRVRHRRGVPLQNLPKSGILQLPHGNLIKTWVFVKSADDGKWELWKEFLPGCEFRQGLYKIDHSSGRIYFPPQIFYRASTPDDVIFIVYDTGDGKRANVAAGAINKMRKEIPYIASIRNPFPVLDGYDSEKDEELASRAENLLYTHGHAVTEKDYELMALDLCPEIYRARCIGGTPVRLAVLLDVPDSRVVFPRICRTLLPFFRACGAARTAGTQIEILRAVSVPMGCSLNVRAKDQPIGEEIETLEEKLTAFFDPIGGGLRGDGWEIGRLPTFDQILSFLEEGFPRLQISDLSAAVLKNGRTTDLQEITPGPFDVPGPVKIKVEISA</sequence>
<keyword evidence="2" id="KW-1185">Reference proteome</keyword>
<dbReference type="EMBL" id="VWXL01000002">
    <property type="protein sequence ID" value="MVB09374.1"/>
    <property type="molecule type" value="Genomic_DNA"/>
</dbReference>
<protein>
    <submittedName>
        <fullName evidence="1">Uncharacterized protein</fullName>
    </submittedName>
</protein>
<organism evidence="1 2">
    <name type="scientific">Caproicibacter fermentans</name>
    <dbReference type="NCBI Taxonomy" id="2576756"/>
    <lineage>
        <taxon>Bacteria</taxon>
        <taxon>Bacillati</taxon>
        <taxon>Bacillota</taxon>
        <taxon>Clostridia</taxon>
        <taxon>Eubacteriales</taxon>
        <taxon>Acutalibacteraceae</taxon>
        <taxon>Caproicibacter</taxon>
    </lineage>
</organism>
<evidence type="ECO:0000313" key="2">
    <source>
        <dbReference type="Proteomes" id="UP000469440"/>
    </source>
</evidence>
<gene>
    <name evidence="1" type="ORF">CAFE_00220</name>
</gene>
<name>A0A6N8HUB6_9FIRM</name>
<accession>A0A6N8HUB6</accession>
<evidence type="ECO:0000313" key="1">
    <source>
        <dbReference type="EMBL" id="MVB09374.1"/>
    </source>
</evidence>
<comment type="caution">
    <text evidence="1">The sequence shown here is derived from an EMBL/GenBank/DDBJ whole genome shotgun (WGS) entry which is preliminary data.</text>
</comment>